<keyword evidence="3" id="KW-1185">Reference proteome</keyword>
<gene>
    <name evidence="2" type="ORF">HLB09_07140</name>
</gene>
<organism evidence="2 3">
    <name type="scientific">Pseudokineococcus marinus</name>
    <dbReference type="NCBI Taxonomy" id="351215"/>
    <lineage>
        <taxon>Bacteria</taxon>
        <taxon>Bacillati</taxon>
        <taxon>Actinomycetota</taxon>
        <taxon>Actinomycetes</taxon>
        <taxon>Kineosporiales</taxon>
        <taxon>Kineosporiaceae</taxon>
        <taxon>Pseudokineococcus</taxon>
    </lineage>
</organism>
<feature type="transmembrane region" description="Helical" evidence="1">
    <location>
        <begin position="28"/>
        <end position="50"/>
    </location>
</feature>
<keyword evidence="1" id="KW-0472">Membrane</keyword>
<evidence type="ECO:0000256" key="1">
    <source>
        <dbReference type="SAM" id="Phobius"/>
    </source>
</evidence>
<proteinExistence type="predicted"/>
<evidence type="ECO:0000313" key="2">
    <source>
        <dbReference type="EMBL" id="NNH22869.1"/>
    </source>
</evidence>
<dbReference type="InterPro" id="IPR043993">
    <property type="entry name" value="T4SS_pilin"/>
</dbReference>
<dbReference type="AlphaFoldDB" id="A0A849BI65"/>
<dbReference type="EMBL" id="JABEMA010000076">
    <property type="protein sequence ID" value="NNH22869.1"/>
    <property type="molecule type" value="Genomic_DNA"/>
</dbReference>
<accession>A0A849BI65</accession>
<reference evidence="2 3" key="1">
    <citation type="submission" date="2020-05" db="EMBL/GenBank/DDBJ databases">
        <title>MicrobeNet Type strains.</title>
        <authorList>
            <person name="Nicholson A.C."/>
        </authorList>
    </citation>
    <scope>NUCLEOTIDE SEQUENCE [LARGE SCALE GENOMIC DNA]</scope>
    <source>
        <strain evidence="2 3">JCM 14547</strain>
    </source>
</reference>
<dbReference type="Pfam" id="PF18895">
    <property type="entry name" value="T4SS_pilin"/>
    <property type="match status" value="1"/>
</dbReference>
<comment type="caution">
    <text evidence="2">The sequence shown here is derived from an EMBL/GenBank/DDBJ whole genome shotgun (WGS) entry which is preliminary data.</text>
</comment>
<protein>
    <submittedName>
        <fullName evidence="2">Uncharacterized protein</fullName>
    </submittedName>
</protein>
<dbReference type="RefSeq" id="WP_171202700.1">
    <property type="nucleotide sequence ID" value="NZ_BAAANP010000015.1"/>
</dbReference>
<feature type="transmembrane region" description="Helical" evidence="1">
    <location>
        <begin position="71"/>
        <end position="91"/>
    </location>
</feature>
<name>A0A849BI65_9ACTN</name>
<evidence type="ECO:0000313" key="3">
    <source>
        <dbReference type="Proteomes" id="UP000555552"/>
    </source>
</evidence>
<keyword evidence="1" id="KW-1133">Transmembrane helix</keyword>
<keyword evidence="1" id="KW-0812">Transmembrane</keyword>
<dbReference type="Proteomes" id="UP000555552">
    <property type="component" value="Unassembled WGS sequence"/>
</dbReference>
<sequence length="93" mass="9707">MTNPLDGIIPNFTIFGAEFTEIWQKLAAGLWGLAILIAVGYLAHGILGIAQNRGGHPGNLRESKKEALNAGIALGGLIALAVIVGIFIAIFNV</sequence>